<dbReference type="EMBL" id="CP024770">
    <property type="protein sequence ID" value="QGY32270.1"/>
    <property type="molecule type" value="Genomic_DNA"/>
</dbReference>
<proteinExistence type="predicted"/>
<dbReference type="AlphaFoldDB" id="A0A6B9GA76"/>
<geneLocation type="plasmid" evidence="2">
    <name>pne1b</name>
</geneLocation>
<gene>
    <name evidence="1" type="ORF">CUN67_25090</name>
</gene>
<sequence>MKMTHLIIDDSSLRKDNFTDNVTNREISMYKISPSNNSTTYNPLEISDLNSAAEKFTTPERIQYISNNNNHFTGVDAFARPLRNQPATSEHIATPAGMNVSSSAKKSIVRKKLDDRLDEIRKKLSLISFDLPAEPSSTSDYSIHRLICNSTGILFVSSPDTAPEGLKKGLATQNDVAHR</sequence>
<reference evidence="1 2" key="1">
    <citation type="submission" date="2017-11" db="EMBL/GenBank/DDBJ databases">
        <title>Genome sequence of Pantoea cypripedii NE1.</title>
        <authorList>
            <person name="Nascimento F.X."/>
        </authorList>
    </citation>
    <scope>NUCLEOTIDE SEQUENCE [LARGE SCALE GENOMIC DNA]</scope>
    <source>
        <strain evidence="1 2">NE1</strain>
        <plasmid evidence="2">pne1b</plasmid>
    </source>
</reference>
<accession>A0A6B9GA76</accession>
<evidence type="ECO:0000313" key="1">
    <source>
        <dbReference type="EMBL" id="QGY32270.1"/>
    </source>
</evidence>
<name>A0A6B9GA76_PANCY</name>
<organism evidence="1 2">
    <name type="scientific">Pantoea cypripedii</name>
    <name type="common">Pectobacterium cypripedii</name>
    <name type="synonym">Erwinia cypripedii</name>
    <dbReference type="NCBI Taxonomy" id="55209"/>
    <lineage>
        <taxon>Bacteria</taxon>
        <taxon>Pseudomonadati</taxon>
        <taxon>Pseudomonadota</taxon>
        <taxon>Gammaproteobacteria</taxon>
        <taxon>Enterobacterales</taxon>
        <taxon>Erwiniaceae</taxon>
        <taxon>Pantoea</taxon>
    </lineage>
</organism>
<keyword evidence="1" id="KW-0614">Plasmid</keyword>
<dbReference type="Proteomes" id="UP000502005">
    <property type="component" value="Plasmid pNE1B"/>
</dbReference>
<evidence type="ECO:0000313" key="2">
    <source>
        <dbReference type="Proteomes" id="UP000502005"/>
    </source>
</evidence>
<dbReference type="RefSeq" id="WP_208718164.1">
    <property type="nucleotide sequence ID" value="NZ_CP024770.1"/>
</dbReference>
<protein>
    <submittedName>
        <fullName evidence="1">Uncharacterized protein</fullName>
    </submittedName>
</protein>